<evidence type="ECO:0000313" key="2">
    <source>
        <dbReference type="EnsemblPlants" id="AET6Gv20191600.2"/>
    </source>
</evidence>
<dbReference type="Pfam" id="PF00646">
    <property type="entry name" value="F-box"/>
    <property type="match status" value="1"/>
</dbReference>
<dbReference type="RefSeq" id="XP_020146203.1">
    <property type="nucleotide sequence ID" value="XM_020290614.4"/>
</dbReference>
<reference evidence="2" key="5">
    <citation type="journal article" date="2021" name="G3 (Bethesda)">
        <title>Aegilops tauschii genome assembly Aet v5.0 features greater sequence contiguity and improved annotation.</title>
        <authorList>
            <person name="Wang L."/>
            <person name="Zhu T."/>
            <person name="Rodriguez J.C."/>
            <person name="Deal K.R."/>
            <person name="Dubcovsky J."/>
            <person name="McGuire P.E."/>
            <person name="Lux T."/>
            <person name="Spannagl M."/>
            <person name="Mayer K.F.X."/>
            <person name="Baldrich P."/>
            <person name="Meyers B.C."/>
            <person name="Huo N."/>
            <person name="Gu Y.Q."/>
            <person name="Zhou H."/>
            <person name="Devos K.M."/>
            <person name="Bennetzen J.L."/>
            <person name="Unver T."/>
            <person name="Budak H."/>
            <person name="Gulick P.J."/>
            <person name="Galiba G."/>
            <person name="Kalapos B."/>
            <person name="Nelson D.R."/>
            <person name="Li P."/>
            <person name="You F.M."/>
            <person name="Luo M.C."/>
            <person name="Dvorak J."/>
        </authorList>
    </citation>
    <scope>NUCLEOTIDE SEQUENCE [LARGE SCALE GENOMIC DNA]</scope>
    <source>
        <strain evidence="2">cv. AL8/78</strain>
    </source>
</reference>
<dbReference type="Proteomes" id="UP000015105">
    <property type="component" value="Chromosome 6D"/>
</dbReference>
<evidence type="ECO:0000259" key="1">
    <source>
        <dbReference type="PROSITE" id="PS50181"/>
    </source>
</evidence>
<feature type="domain" description="F-box" evidence="1">
    <location>
        <begin position="2"/>
        <end position="50"/>
    </location>
</feature>
<organism evidence="2 3">
    <name type="scientific">Aegilops tauschii subsp. strangulata</name>
    <name type="common">Goatgrass</name>
    <dbReference type="NCBI Taxonomy" id="200361"/>
    <lineage>
        <taxon>Eukaryota</taxon>
        <taxon>Viridiplantae</taxon>
        <taxon>Streptophyta</taxon>
        <taxon>Embryophyta</taxon>
        <taxon>Tracheophyta</taxon>
        <taxon>Spermatophyta</taxon>
        <taxon>Magnoliopsida</taxon>
        <taxon>Liliopsida</taxon>
        <taxon>Poales</taxon>
        <taxon>Poaceae</taxon>
        <taxon>BOP clade</taxon>
        <taxon>Pooideae</taxon>
        <taxon>Triticodae</taxon>
        <taxon>Triticeae</taxon>
        <taxon>Triticinae</taxon>
        <taxon>Aegilops</taxon>
    </lineage>
</organism>
<dbReference type="KEGG" id="ats:109731460"/>
<proteinExistence type="predicted"/>
<dbReference type="EnsemblPlants" id="AET6Gv20191600.2">
    <property type="protein sequence ID" value="AET6Gv20191600.2"/>
    <property type="gene ID" value="AET6Gv20191600"/>
</dbReference>
<reference evidence="3" key="2">
    <citation type="journal article" date="2017" name="Nat. Plants">
        <title>The Aegilops tauschii genome reveals multiple impacts of transposons.</title>
        <authorList>
            <person name="Zhao G."/>
            <person name="Zou C."/>
            <person name="Li K."/>
            <person name="Wang K."/>
            <person name="Li T."/>
            <person name="Gao L."/>
            <person name="Zhang X."/>
            <person name="Wang H."/>
            <person name="Yang Z."/>
            <person name="Liu X."/>
            <person name="Jiang W."/>
            <person name="Mao L."/>
            <person name="Kong X."/>
            <person name="Jiao Y."/>
            <person name="Jia J."/>
        </authorList>
    </citation>
    <scope>NUCLEOTIDE SEQUENCE [LARGE SCALE GENOMIC DNA]</scope>
    <source>
        <strain evidence="3">cv. AL8/78</strain>
    </source>
</reference>
<reference evidence="2" key="4">
    <citation type="submission" date="2019-03" db="UniProtKB">
        <authorList>
            <consortium name="EnsemblPlants"/>
        </authorList>
    </citation>
    <scope>IDENTIFICATION</scope>
</reference>
<dbReference type="SUPFAM" id="SSF81383">
    <property type="entry name" value="F-box domain"/>
    <property type="match status" value="1"/>
</dbReference>
<dbReference type="InterPro" id="IPR001810">
    <property type="entry name" value="F-box_dom"/>
</dbReference>
<name>A0A453N2V6_AEGTS</name>
<accession>A0A453N2V6</accession>
<reference evidence="2" key="3">
    <citation type="journal article" date="2017" name="Nature">
        <title>Genome sequence of the progenitor of the wheat D genome Aegilops tauschii.</title>
        <authorList>
            <person name="Luo M.C."/>
            <person name="Gu Y.Q."/>
            <person name="Puiu D."/>
            <person name="Wang H."/>
            <person name="Twardziok S.O."/>
            <person name="Deal K.R."/>
            <person name="Huo N."/>
            <person name="Zhu T."/>
            <person name="Wang L."/>
            <person name="Wang Y."/>
            <person name="McGuire P.E."/>
            <person name="Liu S."/>
            <person name="Long H."/>
            <person name="Ramasamy R.K."/>
            <person name="Rodriguez J.C."/>
            <person name="Van S.L."/>
            <person name="Yuan L."/>
            <person name="Wang Z."/>
            <person name="Xia Z."/>
            <person name="Xiao L."/>
            <person name="Anderson O.D."/>
            <person name="Ouyang S."/>
            <person name="Liang Y."/>
            <person name="Zimin A.V."/>
            <person name="Pertea G."/>
            <person name="Qi P."/>
            <person name="Bennetzen J.L."/>
            <person name="Dai X."/>
            <person name="Dawson M.W."/>
            <person name="Muller H.G."/>
            <person name="Kugler K."/>
            <person name="Rivarola-Duarte L."/>
            <person name="Spannagl M."/>
            <person name="Mayer K.F.X."/>
            <person name="Lu F.H."/>
            <person name="Bevan M.W."/>
            <person name="Leroy P."/>
            <person name="Li P."/>
            <person name="You F.M."/>
            <person name="Sun Q."/>
            <person name="Liu Z."/>
            <person name="Lyons E."/>
            <person name="Wicker T."/>
            <person name="Salzberg S.L."/>
            <person name="Devos K.M."/>
            <person name="Dvorak J."/>
        </authorList>
    </citation>
    <scope>NUCLEOTIDE SEQUENCE [LARGE SCALE GENOMIC DNA]</scope>
    <source>
        <strain evidence="2">cv. AL8/78</strain>
    </source>
</reference>
<dbReference type="STRING" id="200361.A0A453N2V6"/>
<dbReference type="AlphaFoldDB" id="A0A453N2V6"/>
<dbReference type="OMA" id="ACPREYV"/>
<dbReference type="GeneID" id="109731460"/>
<dbReference type="Gramene" id="AET6Gv20191600.2">
    <property type="protein sequence ID" value="AET6Gv20191600.2"/>
    <property type="gene ID" value="AET6Gv20191600"/>
</dbReference>
<evidence type="ECO:0000313" key="3">
    <source>
        <dbReference type="Proteomes" id="UP000015105"/>
    </source>
</evidence>
<protein>
    <recommendedName>
        <fullName evidence="1">F-box domain-containing protein</fullName>
    </recommendedName>
</protein>
<dbReference type="SMART" id="SM00256">
    <property type="entry name" value="FBOX"/>
    <property type="match status" value="1"/>
</dbReference>
<reference evidence="3" key="1">
    <citation type="journal article" date="2014" name="Science">
        <title>Ancient hybridizations among the ancestral genomes of bread wheat.</title>
        <authorList>
            <consortium name="International Wheat Genome Sequencing Consortium,"/>
            <person name="Marcussen T."/>
            <person name="Sandve S.R."/>
            <person name="Heier L."/>
            <person name="Spannagl M."/>
            <person name="Pfeifer M."/>
            <person name="Jakobsen K.S."/>
            <person name="Wulff B.B."/>
            <person name="Steuernagel B."/>
            <person name="Mayer K.F."/>
            <person name="Olsen O.A."/>
        </authorList>
    </citation>
    <scope>NUCLEOTIDE SEQUENCE [LARGE SCALE GENOMIC DNA]</scope>
    <source>
        <strain evidence="3">cv. AL8/78</strain>
    </source>
</reference>
<dbReference type="InterPro" id="IPR036047">
    <property type="entry name" value="F-box-like_dom_sf"/>
</dbReference>
<dbReference type="PANTHER" id="PTHR34591:SF22">
    <property type="entry name" value="F-BOX DOMAIN-CONTAINING PROTEIN"/>
    <property type="match status" value="1"/>
</dbReference>
<dbReference type="OrthoDB" id="668684at2759"/>
<dbReference type="PANTHER" id="PTHR34591">
    <property type="entry name" value="OS03G0653100 PROTEIN-RELATED"/>
    <property type="match status" value="1"/>
</dbReference>
<keyword evidence="3" id="KW-1185">Reference proteome</keyword>
<dbReference type="PROSITE" id="PS50181">
    <property type="entry name" value="FBOX"/>
    <property type="match status" value="1"/>
</dbReference>
<dbReference type="Gene3D" id="1.20.1280.50">
    <property type="match status" value="1"/>
</dbReference>
<sequence>MASEPVALPDDALAEVLRRLPPHILAETRQVCKAWRDAVDDRLRGIFINFSGQYFSEFFSRPSTGPAIDGGFDFLPCMGVEVKDHCDMGVKVKDHCNGLLLCRESSYRALPCPREYVVNPATWRWARLPKRPPPLMPGFDHTAHLAFEPAVSPHYQVFLIPRVPWRLPSDGESGDDDDNPLLELEWPPASYLIDVFSSVTQRWDTTTFLREGEAAGIVADMQLDWRYDPSLYHAVYWQSALYIHCQHGYLMRMSLSDHSYRVIKLPGAVGLIVYSNHRLGRSSQGVYCAILDGSKRLQVWYLSESCGRIEWVLKHDTRLKTVYAQQLGKQWILQQVNLRKEDPEHKASVDVKYDYDWNSDEDNVLDIEDVVEEAVDVIEDEEHISYGFLGFHPYKEVVFLNTSTRGLAYDWINSKFQDLGSSWTCQAYGTPYGETGVSFPYTPCWVSAFPGNELESLLLDEKLYRNKLELEAQLEEESYFTYMGEYELRKQSGRAKRVKDSAAKIRRRHHIAARQEPIITDMKSKVNRTGATKFSLGKATTELVTAIVGS</sequence>